<name>A0ACB9FZ23_9ASTR</name>
<sequence length="1520" mass="171050">MELMEAERKEAEEKEASITVEKESTTAVALMAIGEAQSSSSELKCTNEKLKNSRFVVEHYESVVRKMKGIGLGTNAIPPPISGKFVNSLIDIDLTCLDESSDKDDYPKKDESSRKANSTSSEEYVTASEDGSIDTCPEGVVSEELLTEQKVHKNIITNGDNCILTEPDIIETNDKLKVMLYGGYKNINQVKKEAFSAHYGLGYKENLQKYYTPKNQTEKGQTSVHKPTPPAHNGELSKARPNEPYKRTYVDKRNCFHCGLVGHIVVNCPSKNQGKRHVASQPAVIPRSRPVKPSPKSPKQNVVKPPVQPMVKPKIKSEAKPSVARKVKQPAVPRVSTSGSTRTGEKSVARLSKPQRRRRNKRLRKLEQLTKTQSSEASTSSPAVVEPKSTGRPNCTISNRWYVVSGCSRHMTGNIALLQDVKPFRGGYVAFAGEKGGSITCQGVDSNGCVSFDNVNFCEQLKHNLLSVSQMCDKEYSVMFDKSECLILKPGFEVPEDWILMRAPRSNDTYQIDMSVARTTSSVATCLLTKATELDSILWHRKLGHISYRKMNHLVQNGLVTGVPKLRFTVADDCMSCKRGKQQWKSHKPKLQNFIDTPLELLHMDLFGPISIRSIGGKSFCLVVTDDFSRFSWVHFLGTKAETADILQYLILSLESLCKLKVRRIRSDNGTEFKNNLMELFCLKKGIRHEFSAPYTPQQNGVAERKNRTPIENARTMLSDAKLPVTFWAEAVNTACHVLNRVLVMKRHNKTCYELINNRLPNLDYLVPFGSSCSLLLQYKDRQSKFHAKAVEGIFLGYVANSPCKRVYNIGTRIVEEWFEVDYSKHSTPPEPKGPAWGFDYDALFKSFNLPDLSAEDAANVYDLLCDDNDSSFTTRATVPIITPDPNAASASGTHDSDNSEGVHIVGDDAQANPNTTVGNEAPADPINIESSSSGSPEMGELSTNLDPEIQEPIVPETRVHRNHLIDNIIGDPYAGVQTRHRTITENTSLYTEIFDTGVMETCLHSAFVSQLEPKNVKEALTDNCWIEAMQDELSQFQKLHVWDLVDLPKGFQPIGTRWVFKCKTDDRHVVVKNKARLVVQGFYQQEGLDYNEVYAPVARIEAIRLFLAYATYVSFKVYQLDVKSAFLYGMVHEEVYVTQPPGFEDPHNINKVYKLDKALYGLHQASRAWYETLSKHLLSNGFDRGQIDSTLFIRKAGGDILLVQVYVDDIIFGSTNEGMCREFEKVMKSKFEMSNMGELSFFLGLQVSQRENGIYLHQTKYVQDILSKYKMSDSTTYGTPIPVNHGLHPDRDGKDVDSRLYRGMIGSLMYLTASRPDIMFAVCLCSRFQSQPKESHMIVVKRIFRYLKGKPRLGLWYSKQQSFDFKAYTDSDYGGCNLDRKSTSGGCQFLGDRLVSWQCKKQSTVSVSTCEAEYIAAASGCSQILWIQQQLRDYGLNFTGTPLFIDNNATMSITNNPVKHSKTKHIEIRHHFIRDCAEKHLIELLKVHTDDNLADLVTKAFDRSRFKHLVNLIGMFNPE</sequence>
<dbReference type="Proteomes" id="UP001056120">
    <property type="component" value="Linkage Group LG15"/>
</dbReference>
<organism evidence="1 2">
    <name type="scientific">Smallanthus sonchifolius</name>
    <dbReference type="NCBI Taxonomy" id="185202"/>
    <lineage>
        <taxon>Eukaryota</taxon>
        <taxon>Viridiplantae</taxon>
        <taxon>Streptophyta</taxon>
        <taxon>Embryophyta</taxon>
        <taxon>Tracheophyta</taxon>
        <taxon>Spermatophyta</taxon>
        <taxon>Magnoliopsida</taxon>
        <taxon>eudicotyledons</taxon>
        <taxon>Gunneridae</taxon>
        <taxon>Pentapetalae</taxon>
        <taxon>asterids</taxon>
        <taxon>campanulids</taxon>
        <taxon>Asterales</taxon>
        <taxon>Asteraceae</taxon>
        <taxon>Asteroideae</taxon>
        <taxon>Heliantheae alliance</taxon>
        <taxon>Millerieae</taxon>
        <taxon>Smallanthus</taxon>
    </lineage>
</organism>
<comment type="caution">
    <text evidence="1">The sequence shown here is derived from an EMBL/GenBank/DDBJ whole genome shotgun (WGS) entry which is preliminary data.</text>
</comment>
<accession>A0ACB9FZ23</accession>
<evidence type="ECO:0000313" key="1">
    <source>
        <dbReference type="EMBL" id="KAI3776060.1"/>
    </source>
</evidence>
<gene>
    <name evidence="1" type="ORF">L1987_45820</name>
</gene>
<evidence type="ECO:0000313" key="2">
    <source>
        <dbReference type="Proteomes" id="UP001056120"/>
    </source>
</evidence>
<protein>
    <submittedName>
        <fullName evidence="1">Uncharacterized protein</fullName>
    </submittedName>
</protein>
<dbReference type="EMBL" id="CM042032">
    <property type="protein sequence ID" value="KAI3776060.1"/>
    <property type="molecule type" value="Genomic_DNA"/>
</dbReference>
<reference evidence="1 2" key="2">
    <citation type="journal article" date="2022" name="Mol. Ecol. Resour.">
        <title>The genomes of chicory, endive, great burdock and yacon provide insights into Asteraceae paleo-polyploidization history and plant inulin production.</title>
        <authorList>
            <person name="Fan W."/>
            <person name="Wang S."/>
            <person name="Wang H."/>
            <person name="Wang A."/>
            <person name="Jiang F."/>
            <person name="Liu H."/>
            <person name="Zhao H."/>
            <person name="Xu D."/>
            <person name="Zhang Y."/>
        </authorList>
    </citation>
    <scope>NUCLEOTIDE SEQUENCE [LARGE SCALE GENOMIC DNA]</scope>
    <source>
        <strain evidence="2">cv. Yunnan</strain>
        <tissue evidence="1">Leaves</tissue>
    </source>
</reference>
<keyword evidence="2" id="KW-1185">Reference proteome</keyword>
<reference evidence="2" key="1">
    <citation type="journal article" date="2022" name="Mol. Ecol. Resour.">
        <title>The genomes of chicory, endive, great burdock and yacon provide insights into Asteraceae palaeo-polyploidization history and plant inulin production.</title>
        <authorList>
            <person name="Fan W."/>
            <person name="Wang S."/>
            <person name="Wang H."/>
            <person name="Wang A."/>
            <person name="Jiang F."/>
            <person name="Liu H."/>
            <person name="Zhao H."/>
            <person name="Xu D."/>
            <person name="Zhang Y."/>
        </authorList>
    </citation>
    <scope>NUCLEOTIDE SEQUENCE [LARGE SCALE GENOMIC DNA]</scope>
    <source>
        <strain evidence="2">cv. Yunnan</strain>
    </source>
</reference>
<proteinExistence type="predicted"/>